<comment type="caution">
    <text evidence="1">The sequence shown here is derived from an EMBL/GenBank/DDBJ whole genome shotgun (WGS) entry which is preliminary data.</text>
</comment>
<name>A0A8X6IUD0_9ARAC</name>
<dbReference type="Proteomes" id="UP000886998">
    <property type="component" value="Unassembled WGS sequence"/>
</dbReference>
<keyword evidence="2" id="KW-1185">Reference proteome</keyword>
<dbReference type="EMBL" id="BMAV01027330">
    <property type="protein sequence ID" value="GFS58329.1"/>
    <property type="molecule type" value="Genomic_DNA"/>
</dbReference>
<evidence type="ECO:0000313" key="1">
    <source>
        <dbReference type="EMBL" id="GFS58329.1"/>
    </source>
</evidence>
<evidence type="ECO:0000313" key="2">
    <source>
        <dbReference type="Proteomes" id="UP000886998"/>
    </source>
</evidence>
<accession>A0A8X6IUD0</accession>
<sequence>MVAEITFGASTSCWGNRQSTNPSGCIGIPVVYKTGIFERPKCPLGDNMGSTYKSYQLLAGDFTDLRKRRDIVAFGVISFEADKLKHFYSF</sequence>
<reference evidence="1" key="1">
    <citation type="submission" date="2020-08" db="EMBL/GenBank/DDBJ databases">
        <title>Multicomponent nature underlies the extraordinary mechanical properties of spider dragline silk.</title>
        <authorList>
            <person name="Kono N."/>
            <person name="Nakamura H."/>
            <person name="Mori M."/>
            <person name="Yoshida Y."/>
            <person name="Ohtoshi R."/>
            <person name="Malay A.D."/>
            <person name="Moran D.A.P."/>
            <person name="Tomita M."/>
            <person name="Numata K."/>
            <person name="Arakawa K."/>
        </authorList>
    </citation>
    <scope>NUCLEOTIDE SEQUENCE</scope>
</reference>
<dbReference type="AlphaFoldDB" id="A0A8X6IUD0"/>
<protein>
    <submittedName>
        <fullName evidence="1">Uncharacterized protein</fullName>
    </submittedName>
</protein>
<gene>
    <name evidence="1" type="ORF">TNIN_264511</name>
</gene>
<organism evidence="1 2">
    <name type="scientific">Trichonephila inaurata madagascariensis</name>
    <dbReference type="NCBI Taxonomy" id="2747483"/>
    <lineage>
        <taxon>Eukaryota</taxon>
        <taxon>Metazoa</taxon>
        <taxon>Ecdysozoa</taxon>
        <taxon>Arthropoda</taxon>
        <taxon>Chelicerata</taxon>
        <taxon>Arachnida</taxon>
        <taxon>Araneae</taxon>
        <taxon>Araneomorphae</taxon>
        <taxon>Entelegynae</taxon>
        <taxon>Araneoidea</taxon>
        <taxon>Nephilidae</taxon>
        <taxon>Trichonephila</taxon>
        <taxon>Trichonephila inaurata</taxon>
    </lineage>
</organism>
<proteinExistence type="predicted"/>